<reference evidence="3" key="1">
    <citation type="submission" date="2016-10" db="EMBL/GenBank/DDBJ databases">
        <authorList>
            <person name="Varghese N."/>
            <person name="Submissions S."/>
        </authorList>
    </citation>
    <scope>NUCLEOTIDE SEQUENCE [LARGE SCALE GENOMIC DNA]</scope>
    <source>
        <strain evidence="3">DSM 25751</strain>
    </source>
</reference>
<protein>
    <recommendedName>
        <fullName evidence="4">H+-ATPase subunit E/Vma4</fullName>
    </recommendedName>
</protein>
<dbReference type="SUPFAM" id="SSF160527">
    <property type="entry name" value="V-type ATPase subunit E-like"/>
    <property type="match status" value="1"/>
</dbReference>
<gene>
    <name evidence="2" type="ORF">SAMN04488113_13710</name>
</gene>
<dbReference type="Gene3D" id="3.30.2320.30">
    <property type="entry name" value="ATP synthase, E subunit, C-terminal"/>
    <property type="match status" value="1"/>
</dbReference>
<evidence type="ECO:0000313" key="3">
    <source>
        <dbReference type="Proteomes" id="UP000198564"/>
    </source>
</evidence>
<name>A0A1H6V119_9LACT</name>
<dbReference type="STRING" id="1130080.SAMN04488113_13710"/>
<accession>A0A1H6V119</accession>
<dbReference type="AlphaFoldDB" id="A0A1H6V119"/>
<dbReference type="OrthoDB" id="1768593at2"/>
<sequence length="197" mass="23396">MDIEEKIDVFREMTLETADERVTDELSSFENSLKQTFEEHKKEKKNKAKIDLEAEADNLRKENNKHLAQLQLKQQRDLHKKQQQLKDEVFTQSREQIEEYMLSEDYIELLRKQLQDALDFAKGEEITLYIDPIDENKKRLLEKQINHPISISERPFIGGSRGVIHSRKLLIDNSFLKRFEEVESNFSFIKAEEENAK</sequence>
<keyword evidence="3" id="KW-1185">Reference proteome</keyword>
<feature type="coiled-coil region" evidence="1">
    <location>
        <begin position="42"/>
        <end position="76"/>
    </location>
</feature>
<organism evidence="2 3">
    <name type="scientific">Alkalibacterium gilvum</name>
    <dbReference type="NCBI Taxonomy" id="1130080"/>
    <lineage>
        <taxon>Bacteria</taxon>
        <taxon>Bacillati</taxon>
        <taxon>Bacillota</taxon>
        <taxon>Bacilli</taxon>
        <taxon>Lactobacillales</taxon>
        <taxon>Carnobacteriaceae</taxon>
        <taxon>Alkalibacterium</taxon>
    </lineage>
</organism>
<evidence type="ECO:0000313" key="2">
    <source>
        <dbReference type="EMBL" id="SEI95567.1"/>
    </source>
</evidence>
<evidence type="ECO:0000256" key="1">
    <source>
        <dbReference type="SAM" id="Coils"/>
    </source>
</evidence>
<dbReference type="EMBL" id="FNYW01000037">
    <property type="protein sequence ID" value="SEI95567.1"/>
    <property type="molecule type" value="Genomic_DNA"/>
</dbReference>
<proteinExistence type="predicted"/>
<evidence type="ECO:0008006" key="4">
    <source>
        <dbReference type="Google" id="ProtNLM"/>
    </source>
</evidence>
<dbReference type="RefSeq" id="WP_091636064.1">
    <property type="nucleotide sequence ID" value="NZ_FNYW01000037.1"/>
</dbReference>
<keyword evidence="1" id="KW-0175">Coiled coil</keyword>
<dbReference type="Proteomes" id="UP000198564">
    <property type="component" value="Unassembled WGS sequence"/>
</dbReference>
<dbReference type="InterPro" id="IPR038495">
    <property type="entry name" value="ATPase_E_C"/>
</dbReference>